<keyword evidence="8" id="KW-0547">Nucleotide-binding</keyword>
<evidence type="ECO:0000313" key="13">
    <source>
        <dbReference type="EMBL" id="KAI8036771.1"/>
    </source>
</evidence>
<dbReference type="EC" id="2.4.1.122" evidence="4"/>
<evidence type="ECO:0000256" key="7">
    <source>
        <dbReference type="ARBA" id="ARBA00022692"/>
    </source>
</evidence>
<evidence type="ECO:0000256" key="1">
    <source>
        <dbReference type="ARBA" id="ARBA00004606"/>
    </source>
</evidence>
<dbReference type="Proteomes" id="UP001059596">
    <property type="component" value="Unassembled WGS sequence"/>
</dbReference>
<evidence type="ECO:0000256" key="3">
    <source>
        <dbReference type="ARBA" id="ARBA00006462"/>
    </source>
</evidence>
<dbReference type="InterPro" id="IPR003378">
    <property type="entry name" value="Fringe-like_glycosylTrfase"/>
</dbReference>
<comment type="subcellular location">
    <subcellularLocation>
        <location evidence="1">Membrane</location>
        <topology evidence="1">Single-pass type II membrane protein</topology>
    </subcellularLocation>
</comment>
<dbReference type="GO" id="GO:0000166">
    <property type="term" value="F:nucleotide binding"/>
    <property type="evidence" value="ECO:0007669"/>
    <property type="project" value="UniProtKB-KW"/>
</dbReference>
<protein>
    <recommendedName>
        <fullName evidence="4">N-acetylgalactosaminide beta-1,3-galactosyltransferase</fullName>
        <ecNumber evidence="4">2.4.1.122</ecNumber>
    </recommendedName>
</protein>
<name>A0A9Q0BLZ3_9MUSC</name>
<evidence type="ECO:0000256" key="5">
    <source>
        <dbReference type="ARBA" id="ARBA00022676"/>
    </source>
</evidence>
<dbReference type="EMBL" id="JAMKOV010000015">
    <property type="protein sequence ID" value="KAI8036771.1"/>
    <property type="molecule type" value="Genomic_DNA"/>
</dbReference>
<evidence type="ECO:0000256" key="10">
    <source>
        <dbReference type="ARBA" id="ARBA00022989"/>
    </source>
</evidence>
<dbReference type="Gene3D" id="3.90.550.50">
    <property type="match status" value="2"/>
</dbReference>
<comment type="similarity">
    <text evidence="3">Belongs to the glycosyltransferase 31 family. Beta3-Gal-T subfamily.</text>
</comment>
<dbReference type="Pfam" id="PF02434">
    <property type="entry name" value="Fringe"/>
    <property type="match status" value="1"/>
</dbReference>
<comment type="caution">
    <text evidence="13">The sequence shown here is derived from an EMBL/GenBank/DDBJ whole genome shotgun (WGS) entry which is preliminary data.</text>
</comment>
<dbReference type="GO" id="GO:0016020">
    <property type="term" value="C:membrane"/>
    <property type="evidence" value="ECO:0007669"/>
    <property type="project" value="UniProtKB-SubCell"/>
</dbReference>
<comment type="pathway">
    <text evidence="2">Protein modification; protein glycosylation.</text>
</comment>
<sequence>MIPYDYYNPNTAKYVKRTWGKHCNVLLFVSGDVDDELEPYVPVINSTDTWTLVQRGLMHAYRFYADQVDWFLRVEPSSFVVVENLRYMIGQRNYLPSQPIYFGYELENIVTHKPFVHHQSGYVISREALRRYTNASKDPENRECQHWQGYTEGLDIFRCLNHVNVTIAESRDELGNETFSPIAMDHHFLDGYNNIPWLHNLTYHKVPESYAYRHEHASIHIHRTWAKHCDHHLFVSDDVHPYLEPAVFLNLHDKWLRLRAHLEYVYKYHFDQGDWFLYANDDNFVVVENLRDMLKSYSPDELIYFGCKLRTPNGLVFMYEGSGIVFSGAALKRFTLAALTNESICSSKGKGNEATEELGRCLTNVNVIAGNSRDEWQGHRFLPFEYDVHLGGQLNESLELHKYFLSHSYYPVIDMNLPVSLRSICSHLNNINNIYDMYYFTYKVRVFGVPFDFESDHNNLWNRQHLHG</sequence>
<evidence type="ECO:0000256" key="6">
    <source>
        <dbReference type="ARBA" id="ARBA00022679"/>
    </source>
</evidence>
<evidence type="ECO:0000256" key="9">
    <source>
        <dbReference type="ARBA" id="ARBA00022968"/>
    </source>
</evidence>
<keyword evidence="7" id="KW-0812">Transmembrane</keyword>
<keyword evidence="9" id="KW-0735">Signal-anchor</keyword>
<evidence type="ECO:0000259" key="12">
    <source>
        <dbReference type="Pfam" id="PF02434"/>
    </source>
</evidence>
<keyword evidence="6" id="KW-0808">Transferase</keyword>
<dbReference type="AlphaFoldDB" id="A0A9Q0BLZ3"/>
<evidence type="ECO:0000256" key="11">
    <source>
        <dbReference type="ARBA" id="ARBA00023136"/>
    </source>
</evidence>
<keyword evidence="11" id="KW-0472">Membrane</keyword>
<keyword evidence="5" id="KW-0328">Glycosyltransferase</keyword>
<gene>
    <name evidence="13" type="ORF">M5D96_010572</name>
</gene>
<keyword evidence="14" id="KW-1185">Reference proteome</keyword>
<feature type="domain" description="Fringe-like glycosyltransferase" evidence="12">
    <location>
        <begin position="221"/>
        <end position="307"/>
    </location>
</feature>
<proteinExistence type="inferred from homology"/>
<dbReference type="PANTHER" id="PTHR23033:SF14">
    <property type="entry name" value="GLYCOPROTEIN-N-ACETYLGALACTOSAMINE 3-BETA-GALACTOSYLTRANSFERASE 1-RELATED"/>
    <property type="match status" value="1"/>
</dbReference>
<keyword evidence="10" id="KW-1133">Transmembrane helix</keyword>
<reference evidence="13" key="1">
    <citation type="journal article" date="2023" name="Genome Biol. Evol.">
        <title>Long-read-based Genome Assembly of Drosophila gunungcola Reveals Fewer Chemosensory Genes in Flower-breeding Species.</title>
        <authorList>
            <person name="Negi A."/>
            <person name="Liao B.Y."/>
            <person name="Yeh S.D."/>
        </authorList>
    </citation>
    <scope>NUCLEOTIDE SEQUENCE</scope>
    <source>
        <strain evidence="13">Sukarami</strain>
    </source>
</reference>
<evidence type="ECO:0000256" key="4">
    <source>
        <dbReference type="ARBA" id="ARBA00012557"/>
    </source>
</evidence>
<evidence type="ECO:0000256" key="2">
    <source>
        <dbReference type="ARBA" id="ARBA00004922"/>
    </source>
</evidence>
<evidence type="ECO:0000313" key="14">
    <source>
        <dbReference type="Proteomes" id="UP001059596"/>
    </source>
</evidence>
<dbReference type="GO" id="GO:0016263">
    <property type="term" value="F:glycoprotein-N-acetylgalactosamine 3-beta-galactosyltransferase activity"/>
    <property type="evidence" value="ECO:0007669"/>
    <property type="project" value="UniProtKB-EC"/>
</dbReference>
<evidence type="ECO:0000256" key="8">
    <source>
        <dbReference type="ARBA" id="ARBA00022741"/>
    </source>
</evidence>
<dbReference type="InterPro" id="IPR026050">
    <property type="entry name" value="C1GALT1/C1GALT1_chp1"/>
</dbReference>
<accession>A0A9Q0BLZ3</accession>
<dbReference type="PANTHER" id="PTHR23033">
    <property type="entry name" value="BETA1,3-GALACTOSYLTRANSFERASE"/>
    <property type="match status" value="1"/>
</dbReference>
<organism evidence="13 14">
    <name type="scientific">Drosophila gunungcola</name>
    <name type="common">fruit fly</name>
    <dbReference type="NCBI Taxonomy" id="103775"/>
    <lineage>
        <taxon>Eukaryota</taxon>
        <taxon>Metazoa</taxon>
        <taxon>Ecdysozoa</taxon>
        <taxon>Arthropoda</taxon>
        <taxon>Hexapoda</taxon>
        <taxon>Insecta</taxon>
        <taxon>Pterygota</taxon>
        <taxon>Neoptera</taxon>
        <taxon>Endopterygota</taxon>
        <taxon>Diptera</taxon>
        <taxon>Brachycera</taxon>
        <taxon>Muscomorpha</taxon>
        <taxon>Ephydroidea</taxon>
        <taxon>Drosophilidae</taxon>
        <taxon>Drosophila</taxon>
        <taxon>Sophophora</taxon>
    </lineage>
</organism>